<sequence length="29" mass="3308">MFILFTLTHTQCQLAACRQPSLVLWMALA</sequence>
<dbReference type="AlphaFoldDB" id="A0A0A9D3M2"/>
<evidence type="ECO:0000313" key="1">
    <source>
        <dbReference type="EMBL" id="JAD83169.1"/>
    </source>
</evidence>
<reference evidence="1" key="2">
    <citation type="journal article" date="2015" name="Data Brief">
        <title>Shoot transcriptome of the giant reed, Arundo donax.</title>
        <authorList>
            <person name="Barrero R.A."/>
            <person name="Guerrero F.D."/>
            <person name="Moolhuijzen P."/>
            <person name="Goolsby J.A."/>
            <person name="Tidwell J."/>
            <person name="Bellgard S.E."/>
            <person name="Bellgard M.I."/>
        </authorList>
    </citation>
    <scope>NUCLEOTIDE SEQUENCE</scope>
    <source>
        <tissue evidence="1">Shoot tissue taken approximately 20 cm above the soil surface</tissue>
    </source>
</reference>
<protein>
    <submittedName>
        <fullName evidence="1">Uncharacterized protein</fullName>
    </submittedName>
</protein>
<reference evidence="1" key="1">
    <citation type="submission" date="2014-09" db="EMBL/GenBank/DDBJ databases">
        <authorList>
            <person name="Magalhaes I.L.F."/>
            <person name="Oliveira U."/>
            <person name="Santos F.R."/>
            <person name="Vidigal T.H.D.A."/>
            <person name="Brescovit A.D."/>
            <person name="Santos A.J."/>
        </authorList>
    </citation>
    <scope>NUCLEOTIDE SEQUENCE</scope>
    <source>
        <tissue evidence="1">Shoot tissue taken approximately 20 cm above the soil surface</tissue>
    </source>
</reference>
<proteinExistence type="predicted"/>
<dbReference type="EMBL" id="GBRH01214726">
    <property type="protein sequence ID" value="JAD83169.1"/>
    <property type="molecule type" value="Transcribed_RNA"/>
</dbReference>
<accession>A0A0A9D3M2</accession>
<organism evidence="1">
    <name type="scientific">Arundo donax</name>
    <name type="common">Giant reed</name>
    <name type="synonym">Donax arundinaceus</name>
    <dbReference type="NCBI Taxonomy" id="35708"/>
    <lineage>
        <taxon>Eukaryota</taxon>
        <taxon>Viridiplantae</taxon>
        <taxon>Streptophyta</taxon>
        <taxon>Embryophyta</taxon>
        <taxon>Tracheophyta</taxon>
        <taxon>Spermatophyta</taxon>
        <taxon>Magnoliopsida</taxon>
        <taxon>Liliopsida</taxon>
        <taxon>Poales</taxon>
        <taxon>Poaceae</taxon>
        <taxon>PACMAD clade</taxon>
        <taxon>Arundinoideae</taxon>
        <taxon>Arundineae</taxon>
        <taxon>Arundo</taxon>
    </lineage>
</organism>
<name>A0A0A9D3M2_ARUDO</name>